<keyword evidence="4 6" id="KW-0472">Membrane</keyword>
<feature type="transmembrane region" description="Helical" evidence="6">
    <location>
        <begin position="219"/>
        <end position="252"/>
    </location>
</feature>
<name>A0ABP0FYI3_CLALP</name>
<dbReference type="Proteomes" id="UP001642483">
    <property type="component" value="Unassembled WGS sequence"/>
</dbReference>
<dbReference type="PANTHER" id="PTHR17920">
    <property type="entry name" value="TRANSMEMBRANE AND COILED-COIL DOMAIN-CONTAINING PROTEIN 4 TMCO4"/>
    <property type="match status" value="1"/>
</dbReference>
<evidence type="ECO:0000256" key="2">
    <source>
        <dbReference type="ARBA" id="ARBA00022692"/>
    </source>
</evidence>
<keyword evidence="8" id="KW-1185">Reference proteome</keyword>
<keyword evidence="2 6" id="KW-0812">Transmembrane</keyword>
<keyword evidence="3 6" id="KW-1133">Transmembrane helix</keyword>
<proteinExistence type="predicted"/>
<evidence type="ECO:0000256" key="4">
    <source>
        <dbReference type="ARBA" id="ARBA00023136"/>
    </source>
</evidence>
<dbReference type="InterPro" id="IPR007941">
    <property type="entry name" value="DUF726"/>
</dbReference>
<sequence>MTFMSQKKINLEEESSQDGASKQSLTPECDCENHQDENFDNTITDEINKNSYTNSKFVESLGDITKFSYSGMCASALNLLFDAPEDREYRHTFVTSFVAHLCLPSNVANTMIALSDGHGLPGTDLFVENLLQDEKVKQNIHILLNDMVMWAVTSSGGRYDARSRFVIRHVTWQLHFKYEDFENIEELIIEMLKNCTEKEKSEQEATRKKNARNRKWKRYALIGLATAGGGALVGLTGGLAAPLVAAGAGAILGGASAAALGSVAGIAVITSLFGAAGAGLTGYKMKRRVGGIDEFEFRPLTVAAQPAITIAVSGWLSEDRQSGFVYPWKHMLQGREQYTLVWESKHLLRLGSAFQYIIDSLMSVAATEALKYTVLAGLITAVAWPASLISAAGVIDNPWSVCLQRSSQVIALFT</sequence>
<evidence type="ECO:0000256" key="3">
    <source>
        <dbReference type="ARBA" id="ARBA00022989"/>
    </source>
</evidence>
<evidence type="ECO:0000313" key="7">
    <source>
        <dbReference type="EMBL" id="CAK8683718.1"/>
    </source>
</evidence>
<dbReference type="PANTHER" id="PTHR17920:SF3">
    <property type="entry name" value="TRANSMEMBRANE AND COILED-COIL DOMAIN-CONTAINING PROTEIN 4"/>
    <property type="match status" value="1"/>
</dbReference>
<feature type="transmembrane region" description="Helical" evidence="6">
    <location>
        <begin position="258"/>
        <end position="280"/>
    </location>
</feature>
<organism evidence="7 8">
    <name type="scientific">Clavelina lepadiformis</name>
    <name type="common">Light-bulb sea squirt</name>
    <name type="synonym">Ascidia lepadiformis</name>
    <dbReference type="NCBI Taxonomy" id="159417"/>
    <lineage>
        <taxon>Eukaryota</taxon>
        <taxon>Metazoa</taxon>
        <taxon>Chordata</taxon>
        <taxon>Tunicata</taxon>
        <taxon>Ascidiacea</taxon>
        <taxon>Aplousobranchia</taxon>
        <taxon>Clavelinidae</taxon>
        <taxon>Clavelina</taxon>
    </lineage>
</organism>
<protein>
    <recommendedName>
        <fullName evidence="9">Transmembrane and coiled-coil domain-containing protein 4</fullName>
    </recommendedName>
</protein>
<accession>A0ABP0FYI3</accession>
<evidence type="ECO:0008006" key="9">
    <source>
        <dbReference type="Google" id="ProtNLM"/>
    </source>
</evidence>
<feature type="compositionally biased region" description="Polar residues" evidence="5">
    <location>
        <begin position="17"/>
        <end position="26"/>
    </location>
</feature>
<gene>
    <name evidence="7" type="ORF">CVLEPA_LOCUS14759</name>
</gene>
<evidence type="ECO:0000256" key="5">
    <source>
        <dbReference type="SAM" id="MobiDB-lite"/>
    </source>
</evidence>
<evidence type="ECO:0000256" key="1">
    <source>
        <dbReference type="ARBA" id="ARBA00004141"/>
    </source>
</evidence>
<evidence type="ECO:0000313" key="8">
    <source>
        <dbReference type="Proteomes" id="UP001642483"/>
    </source>
</evidence>
<feature type="region of interest" description="Disordered" evidence="5">
    <location>
        <begin position="1"/>
        <end position="37"/>
    </location>
</feature>
<dbReference type="Pfam" id="PF05277">
    <property type="entry name" value="DUF726"/>
    <property type="match status" value="1"/>
</dbReference>
<comment type="caution">
    <text evidence="7">The sequence shown here is derived from an EMBL/GenBank/DDBJ whole genome shotgun (WGS) entry which is preliminary data.</text>
</comment>
<comment type="subcellular location">
    <subcellularLocation>
        <location evidence="1">Membrane</location>
        <topology evidence="1">Multi-pass membrane protein</topology>
    </subcellularLocation>
</comment>
<reference evidence="7 8" key="1">
    <citation type="submission" date="2024-02" db="EMBL/GenBank/DDBJ databases">
        <authorList>
            <person name="Daric V."/>
            <person name="Darras S."/>
        </authorList>
    </citation>
    <scope>NUCLEOTIDE SEQUENCE [LARGE SCALE GENOMIC DNA]</scope>
</reference>
<evidence type="ECO:0000256" key="6">
    <source>
        <dbReference type="SAM" id="Phobius"/>
    </source>
</evidence>
<dbReference type="EMBL" id="CAWYQH010000097">
    <property type="protein sequence ID" value="CAK8683718.1"/>
    <property type="molecule type" value="Genomic_DNA"/>
</dbReference>